<evidence type="ECO:0000256" key="7">
    <source>
        <dbReference type="HAMAP-Rule" id="MF_00671"/>
    </source>
</evidence>
<comment type="subcellular location">
    <subcellularLocation>
        <location evidence="1 7">Periplasm</location>
    </subcellularLocation>
</comment>
<dbReference type="PANTHER" id="PTHR36842">
    <property type="entry name" value="PROTEIN TOLB HOMOLOG"/>
    <property type="match status" value="1"/>
</dbReference>
<keyword evidence="4 7" id="KW-0732">Signal</keyword>
<dbReference type="eggNOG" id="COG0823">
    <property type="taxonomic scope" value="Bacteria"/>
</dbReference>
<keyword evidence="3 7" id="KW-0132">Cell division</keyword>
<evidence type="ECO:0000256" key="6">
    <source>
        <dbReference type="ARBA" id="ARBA00023306"/>
    </source>
</evidence>
<evidence type="ECO:0000256" key="1">
    <source>
        <dbReference type="ARBA" id="ARBA00004418"/>
    </source>
</evidence>
<sequence length="463" mass="51279" precursor="true">MKRLVRVVPTKLMLLMLCAIGLAAHSQWAKAQSNLRIVITEGMNNARPIAVVPFKWDGASILPESLADVIGNNLQRSGKFSPVSLSNMPQFPSSDTEMDYSAWAQKGIDTVLTGSISAVQNGQYLVKFELIDVLRAQLTGGESKTLIDGNLVMAKDHIIVSREKIILAEDFRQYAHIISDIAYEALTGEKGAFLTRIAYIVVRDRDTDPLPYQLVIADYDGANETRLLSSPEPLMSPSWSPDGNKLAYVSFEGKRPQIFIQDIYTSQRTRITNFPGINSSPAFSPDGTKLVMVLSKDGNPEIYVMDLATKELERITQNRAIDTEPEWTPDGKSIVYTSERGGRPQIYEVNLATKRSKRITFDGEMNLGAAITPDNKHLIVVNRTQGDYHIARQDRETGDMLVLTKTFLDESPSIAPNGSMIIYSTLHEGQQVLSLVSLDGRFKALLPATDGQVKSPSWSPFLL</sequence>
<dbReference type="Pfam" id="PF04052">
    <property type="entry name" value="TolB_N"/>
    <property type="match status" value="1"/>
</dbReference>
<reference evidence="9 10" key="2">
    <citation type="journal article" date="2017" name="Antonie Van Leeuwenhoek">
        <title>Rhizobium rhizosphaerae sp. nov., a novel species isolated from rice rhizosphere.</title>
        <authorList>
            <person name="Zhao J.J."/>
            <person name="Zhang J."/>
            <person name="Zhang R.J."/>
            <person name="Zhang C.W."/>
            <person name="Yin H.Q."/>
            <person name="Zhang X.X."/>
        </authorList>
    </citation>
    <scope>NUCLEOTIDE SEQUENCE [LARGE SCALE GENOMIC DNA]</scope>
    <source>
        <strain evidence="9 10">ACAM 611</strain>
    </source>
</reference>
<comment type="similarity">
    <text evidence="2 7">Belongs to the TolB family.</text>
</comment>
<dbReference type="STRING" id="56804.BAE46_09830"/>
<keyword evidence="5 7" id="KW-0574">Periplasm</keyword>
<evidence type="ECO:0000256" key="3">
    <source>
        <dbReference type="ARBA" id="ARBA00022618"/>
    </source>
</evidence>
<dbReference type="InterPro" id="IPR011659">
    <property type="entry name" value="WD40"/>
</dbReference>
<dbReference type="InterPro" id="IPR007195">
    <property type="entry name" value="TolB_N"/>
</dbReference>
<dbReference type="Gene3D" id="3.40.50.10070">
    <property type="entry name" value="TolB, N-terminal domain"/>
    <property type="match status" value="1"/>
</dbReference>
<proteinExistence type="inferred from homology"/>
<organism evidence="9 10">
    <name type="scientific">Glaciecola punicea ACAM 611</name>
    <dbReference type="NCBI Taxonomy" id="1121923"/>
    <lineage>
        <taxon>Bacteria</taxon>
        <taxon>Pseudomonadati</taxon>
        <taxon>Pseudomonadota</taxon>
        <taxon>Gammaproteobacteria</taxon>
        <taxon>Alteromonadales</taxon>
        <taxon>Alteromonadaceae</taxon>
        <taxon>Glaciecola</taxon>
    </lineage>
</organism>
<dbReference type="NCBIfam" id="TIGR02800">
    <property type="entry name" value="propeller_TolB"/>
    <property type="match status" value="1"/>
</dbReference>
<evidence type="ECO:0000256" key="2">
    <source>
        <dbReference type="ARBA" id="ARBA00009820"/>
    </source>
</evidence>
<dbReference type="Pfam" id="PF07676">
    <property type="entry name" value="PD40"/>
    <property type="match status" value="4"/>
</dbReference>
<name>H5TBL4_9ALTE</name>
<comment type="caution">
    <text evidence="9">The sequence shown here is derived from an EMBL/GenBank/DDBJ whole genome shotgun (WGS) entry which is preliminary data.</text>
</comment>
<feature type="signal peptide" evidence="7">
    <location>
        <begin position="1"/>
        <end position="31"/>
    </location>
</feature>
<protein>
    <recommendedName>
        <fullName evidence="7">Tol-Pal system protein TolB</fullName>
    </recommendedName>
</protein>
<dbReference type="SUPFAM" id="SSF52964">
    <property type="entry name" value="TolB, N-terminal domain"/>
    <property type="match status" value="1"/>
</dbReference>
<dbReference type="InterPro" id="IPR011042">
    <property type="entry name" value="6-blade_b-propeller_TolB-like"/>
</dbReference>
<dbReference type="HAMAP" id="MF_00671">
    <property type="entry name" value="TolB"/>
    <property type="match status" value="1"/>
</dbReference>
<comment type="subunit">
    <text evidence="7">The Tol-Pal system is composed of five core proteins: the inner membrane proteins TolA, TolQ and TolR, the periplasmic protein TolB and the outer membrane protein Pal. They form a network linking the inner and outer membranes and the peptidoglycan layer.</text>
</comment>
<dbReference type="GO" id="GO:0017038">
    <property type="term" value="P:protein import"/>
    <property type="evidence" value="ECO:0007669"/>
    <property type="project" value="InterPro"/>
</dbReference>
<dbReference type="EMBL" id="BAET01000014">
    <property type="protein sequence ID" value="GAB55691.1"/>
    <property type="molecule type" value="Genomic_DNA"/>
</dbReference>
<feature type="chain" id="PRO_5009013950" description="Tol-Pal system protein TolB" evidence="7">
    <location>
        <begin position="32"/>
        <end position="463"/>
    </location>
</feature>
<dbReference type="InterPro" id="IPR014167">
    <property type="entry name" value="Tol-Pal_TolB"/>
</dbReference>
<gene>
    <name evidence="7 9" type="primary">tolB</name>
    <name evidence="9" type="ORF">GPUN_1571</name>
</gene>
<evidence type="ECO:0000256" key="5">
    <source>
        <dbReference type="ARBA" id="ARBA00022764"/>
    </source>
</evidence>
<evidence type="ECO:0000313" key="9">
    <source>
        <dbReference type="EMBL" id="GAB55691.1"/>
    </source>
</evidence>
<keyword evidence="6 7" id="KW-0131">Cell cycle</keyword>
<dbReference type="Gene3D" id="2.120.10.30">
    <property type="entry name" value="TolB, C-terminal domain"/>
    <property type="match status" value="1"/>
</dbReference>
<feature type="domain" description="TolB N-terminal" evidence="8">
    <location>
        <begin position="35"/>
        <end position="137"/>
    </location>
</feature>
<evidence type="ECO:0000259" key="8">
    <source>
        <dbReference type="Pfam" id="PF04052"/>
    </source>
</evidence>
<dbReference type="AlphaFoldDB" id="H5TBL4"/>
<dbReference type="GO" id="GO:0051301">
    <property type="term" value="P:cell division"/>
    <property type="evidence" value="ECO:0007669"/>
    <property type="project" value="UniProtKB-UniRule"/>
</dbReference>
<evidence type="ECO:0000313" key="10">
    <source>
        <dbReference type="Proteomes" id="UP000053586"/>
    </source>
</evidence>
<evidence type="ECO:0000256" key="4">
    <source>
        <dbReference type="ARBA" id="ARBA00022729"/>
    </source>
</evidence>
<keyword evidence="10" id="KW-1185">Reference proteome</keyword>
<dbReference type="SUPFAM" id="SSF69304">
    <property type="entry name" value="Tricorn protease N-terminal domain"/>
    <property type="match status" value="1"/>
</dbReference>
<reference evidence="9 10" key="1">
    <citation type="journal article" date="2012" name="J. Bacteriol.">
        <title>Genome sequence of proteorhodopsin-containing sea ice bacterium Glaciecola punicea ACAM 611T.</title>
        <authorList>
            <person name="Qin Q.-L."/>
            <person name="Xie B.-B."/>
            <person name="Shu Y.-L."/>
            <person name="Rong J.-C."/>
            <person name="Zhao D.-L."/>
            <person name="Zhang X.-Y."/>
            <person name="Chen X.-L."/>
            <person name="Zhou B.-C."/>
            <person name="Zhanga Y.-Z."/>
        </authorList>
    </citation>
    <scope>NUCLEOTIDE SEQUENCE [LARGE SCALE GENOMIC DNA]</scope>
    <source>
        <strain evidence="9 10">ACAM 611</strain>
    </source>
</reference>
<dbReference type="OrthoDB" id="9802240at2"/>
<dbReference type="PANTHER" id="PTHR36842:SF1">
    <property type="entry name" value="PROTEIN TOLB"/>
    <property type="match status" value="1"/>
</dbReference>
<dbReference type="Proteomes" id="UP000053586">
    <property type="component" value="Unassembled WGS sequence"/>
</dbReference>
<comment type="function">
    <text evidence="7">Part of the Tol-Pal system, which plays a role in outer membrane invagination during cell division and is important for maintaining outer membrane integrity.</text>
</comment>
<dbReference type="GO" id="GO:0042597">
    <property type="term" value="C:periplasmic space"/>
    <property type="evidence" value="ECO:0007669"/>
    <property type="project" value="UniProtKB-SubCell"/>
</dbReference>
<accession>H5TBL4</accession>